<dbReference type="InterPro" id="IPR000307">
    <property type="entry name" value="Ribosomal_bS16"/>
</dbReference>
<reference evidence="4 5" key="1">
    <citation type="submission" date="2023-10" db="EMBL/GenBank/DDBJ databases">
        <title>Rubellicoccus peritrichatus gen. nov., sp. nov., isolated from an algae of coral reef tank.</title>
        <authorList>
            <person name="Luo J."/>
        </authorList>
    </citation>
    <scope>NUCLEOTIDE SEQUENCE [LARGE SCALE GENOMIC DNA]</scope>
    <source>
        <strain evidence="4 5">CR14</strain>
    </source>
</reference>
<sequence>MALKIRLQRKGAAHRPVYRVVVAESTCRRDGRHVEVLGHYSPKAQGSDPKHRVDLERYDYWYSKGARPTDTARTLVNRIRREKAAEAAAVPAEA</sequence>
<accession>A0AAQ3LA67</accession>
<dbReference type="Pfam" id="PF00886">
    <property type="entry name" value="Ribosomal_S16"/>
    <property type="match status" value="1"/>
</dbReference>
<proteinExistence type="inferred from homology"/>
<dbReference type="GO" id="GO:0005737">
    <property type="term" value="C:cytoplasm"/>
    <property type="evidence" value="ECO:0007669"/>
    <property type="project" value="UniProtKB-ARBA"/>
</dbReference>
<keyword evidence="5" id="KW-1185">Reference proteome</keyword>
<name>A0AAQ3LA67_9BACT</name>
<keyword evidence="1 3" id="KW-0689">Ribosomal protein</keyword>
<organism evidence="4 5">
    <name type="scientific">Rubellicoccus peritrichatus</name>
    <dbReference type="NCBI Taxonomy" id="3080537"/>
    <lineage>
        <taxon>Bacteria</taxon>
        <taxon>Pseudomonadati</taxon>
        <taxon>Verrucomicrobiota</taxon>
        <taxon>Opitutia</taxon>
        <taxon>Puniceicoccales</taxon>
        <taxon>Cerasicoccaceae</taxon>
        <taxon>Rubellicoccus</taxon>
    </lineage>
</organism>
<dbReference type="NCBIfam" id="TIGR00002">
    <property type="entry name" value="S16"/>
    <property type="match status" value="1"/>
</dbReference>
<dbReference type="AlphaFoldDB" id="A0AAQ3LA67"/>
<gene>
    <name evidence="3 4" type="primary">rpsP</name>
    <name evidence="4" type="ORF">RZN69_00350</name>
</gene>
<keyword evidence="2 3" id="KW-0687">Ribonucleoprotein</keyword>
<dbReference type="GO" id="GO:0015935">
    <property type="term" value="C:small ribosomal subunit"/>
    <property type="evidence" value="ECO:0007669"/>
    <property type="project" value="TreeGrafter"/>
</dbReference>
<dbReference type="KEGG" id="puo:RZN69_00350"/>
<dbReference type="EMBL" id="CP136920">
    <property type="protein sequence ID" value="WOO41517.1"/>
    <property type="molecule type" value="Genomic_DNA"/>
</dbReference>
<dbReference type="PANTHER" id="PTHR12919">
    <property type="entry name" value="30S RIBOSOMAL PROTEIN S16"/>
    <property type="match status" value="1"/>
</dbReference>
<evidence type="ECO:0000256" key="2">
    <source>
        <dbReference type="ARBA" id="ARBA00023274"/>
    </source>
</evidence>
<dbReference type="InterPro" id="IPR023803">
    <property type="entry name" value="Ribosomal_bS16_dom_sf"/>
</dbReference>
<dbReference type="RefSeq" id="WP_317834001.1">
    <property type="nucleotide sequence ID" value="NZ_CP136920.1"/>
</dbReference>
<evidence type="ECO:0000313" key="5">
    <source>
        <dbReference type="Proteomes" id="UP001304300"/>
    </source>
</evidence>
<protein>
    <recommendedName>
        <fullName evidence="3">Small ribosomal subunit protein bS16</fullName>
    </recommendedName>
</protein>
<dbReference type="SUPFAM" id="SSF54565">
    <property type="entry name" value="Ribosomal protein S16"/>
    <property type="match status" value="1"/>
</dbReference>
<evidence type="ECO:0000256" key="3">
    <source>
        <dbReference type="HAMAP-Rule" id="MF_00385"/>
    </source>
</evidence>
<dbReference type="GO" id="GO:0006412">
    <property type="term" value="P:translation"/>
    <property type="evidence" value="ECO:0007669"/>
    <property type="project" value="UniProtKB-UniRule"/>
</dbReference>
<evidence type="ECO:0000256" key="1">
    <source>
        <dbReference type="ARBA" id="ARBA00022980"/>
    </source>
</evidence>
<comment type="similarity">
    <text evidence="3">Belongs to the bacterial ribosomal protein bS16 family.</text>
</comment>
<dbReference type="Gene3D" id="3.30.1320.10">
    <property type="match status" value="1"/>
</dbReference>
<dbReference type="HAMAP" id="MF_00385">
    <property type="entry name" value="Ribosomal_bS16"/>
    <property type="match status" value="1"/>
</dbReference>
<dbReference type="Proteomes" id="UP001304300">
    <property type="component" value="Chromosome"/>
</dbReference>
<dbReference type="GO" id="GO:0003735">
    <property type="term" value="F:structural constituent of ribosome"/>
    <property type="evidence" value="ECO:0007669"/>
    <property type="project" value="InterPro"/>
</dbReference>
<evidence type="ECO:0000313" key="4">
    <source>
        <dbReference type="EMBL" id="WOO41517.1"/>
    </source>
</evidence>
<dbReference type="PANTHER" id="PTHR12919:SF20">
    <property type="entry name" value="SMALL RIBOSOMAL SUBUNIT PROTEIN BS16M"/>
    <property type="match status" value="1"/>
</dbReference>